<feature type="domain" description="URB1 C-terminal" evidence="10">
    <location>
        <begin position="340"/>
        <end position="530"/>
    </location>
</feature>
<evidence type="ECO:0000256" key="4">
    <source>
        <dbReference type="ARBA" id="ARBA00022827"/>
    </source>
</evidence>
<proteinExistence type="inferred from homology"/>
<dbReference type="InterPro" id="IPR006091">
    <property type="entry name" value="Acyl-CoA_Oxase/DH_mid-dom"/>
</dbReference>
<dbReference type="Pfam" id="PF16201">
    <property type="entry name" value="NopRA1"/>
    <property type="match status" value="1"/>
</dbReference>
<dbReference type="OrthoDB" id="434771at2759"/>
<dbReference type="InterPro" id="IPR009075">
    <property type="entry name" value="AcylCo_DH/oxidase_C"/>
</dbReference>
<evidence type="ECO:0000259" key="10">
    <source>
        <dbReference type="Pfam" id="PF16201"/>
    </source>
</evidence>
<dbReference type="GO" id="GO:0050660">
    <property type="term" value="F:flavin adenine dinucleotide binding"/>
    <property type="evidence" value="ECO:0007669"/>
    <property type="project" value="InterPro"/>
</dbReference>
<dbReference type="Gene3D" id="1.20.140.10">
    <property type="entry name" value="Butyryl-CoA Dehydrogenase, subunit A, domain 3"/>
    <property type="match status" value="1"/>
</dbReference>
<evidence type="ECO:0000256" key="3">
    <source>
        <dbReference type="ARBA" id="ARBA00022630"/>
    </source>
</evidence>
<keyword evidence="3" id="KW-0285">Flavoprotein</keyword>
<dbReference type="InterPro" id="IPR050741">
    <property type="entry name" value="Acyl-CoA_dehydrogenase"/>
</dbReference>
<dbReference type="SUPFAM" id="SSF47203">
    <property type="entry name" value="Acyl-CoA dehydrogenase C-terminal domain-like"/>
    <property type="match status" value="1"/>
</dbReference>
<evidence type="ECO:0008006" key="13">
    <source>
        <dbReference type="Google" id="ProtNLM"/>
    </source>
</evidence>
<feature type="domain" description="Acyl-CoA oxidase/dehydrogenase middle" evidence="8">
    <location>
        <begin position="835"/>
        <end position="934"/>
    </location>
</feature>
<dbReference type="Pfam" id="PF02771">
    <property type="entry name" value="Acyl-CoA_dh_N"/>
    <property type="match status" value="1"/>
</dbReference>
<feature type="chain" id="PRO_5036211664" description="Medium-chain specific acyl-CoA dehydrogenase, mitochondrial" evidence="6">
    <location>
        <begin position="22"/>
        <end position="1312"/>
    </location>
</feature>
<dbReference type="InterPro" id="IPR032436">
    <property type="entry name" value="URB1_C"/>
</dbReference>
<keyword evidence="6" id="KW-0732">Signal</keyword>
<dbReference type="GO" id="GO:0051793">
    <property type="term" value="P:medium-chain fatty acid catabolic process"/>
    <property type="evidence" value="ECO:0007669"/>
    <property type="project" value="TreeGrafter"/>
</dbReference>
<evidence type="ECO:0000256" key="2">
    <source>
        <dbReference type="ARBA" id="ARBA00009347"/>
    </source>
</evidence>
<keyword evidence="5" id="KW-0560">Oxidoreductase</keyword>
<feature type="non-terminal residue" evidence="11">
    <location>
        <position position="1312"/>
    </location>
</feature>
<dbReference type="PANTHER" id="PTHR48083">
    <property type="entry name" value="MEDIUM-CHAIN SPECIFIC ACYL-COA DEHYDROGENASE, MITOCHONDRIAL-RELATED"/>
    <property type="match status" value="1"/>
</dbReference>
<dbReference type="Proteomes" id="UP000759131">
    <property type="component" value="Unassembled WGS sequence"/>
</dbReference>
<evidence type="ECO:0000313" key="12">
    <source>
        <dbReference type="Proteomes" id="UP000759131"/>
    </source>
</evidence>
<dbReference type="Pfam" id="PF02770">
    <property type="entry name" value="Acyl-CoA_dh_M"/>
    <property type="match status" value="1"/>
</dbReference>
<sequence>IALIFPLLLAIFPAFAPSVSALHAMYRCGLRLQLRFDSAFAAICCPLTLAFKTRYFKCIKSLVADVSDGNAGQSAPESLDSVAEELVSAISGKKLVTIISDNDLWTKFLRKTLKTALSEGSDETTGAKLLAVIHELIAKLPTNGKTSLETTLDMICGHSLFKDILIDYKYIDSHLKYQLVSILCEIYDKDLKLINDRMNSNRDTIALILSSYNLSLNKCDQKLLKLLCHMETNGHNLHKYQPFLWGMNGAIHYSIKSMQKEALLKEPKMEQILSSINENQLKYTLNNFPIDLPLNPIEVIDASDSHYLTDPRFLLPLLYNLLSNQSVVKCHKFVSFGCMSYAIAGLSSRDQDMRSLAYSVLNRFHSHLEVASFPKDRFLWIAIIDCIRSGITEDNVRIPSLITVFMVRIIAVLLHPNDKLFNSVRNFLVNRPTIQLNVLPDFYQNIYSSDIETHKRLQRFVISWICDGLRSEEDIKLCLKRNVFRELMVLFDSCLTEAENQILILMALRRTCRHYKGVKVLCTENAFFCWLRQSLFNLNVESSDCQFLADEIFAILDTIWRTINGYNCSQDSHQLLYPSFYYELIDTLRTVAEIKPQSDEKIVKYLQICDEGENKLNLSFKVSDRGIVIIIILIDNIFDGKMCSLMPTVLRINFIQSQKCLTYNIAKRLNSSQTSGGFNFTLTSEQKSLEDLAEKFAKEEIIPVAAHYDQTGDFPWDLVKKAQALGLRNLGVPTEYGGGGLSLFDNCLISEKLGYGCTGIMSAINSTGLAQAPVQLFGNDDQKKRFLGRMTGSEALCAAYCTTEPGAGSDVAGIQSKAVRNKDGDYVLNVALCAAYCTTEPGAGSDVAGIQSKAVRNKDGDYVLNGQKMWITNGGVANWYFVLARTDPNPKTPAGKAFTGFLVEADSPGVTPGRKEDMLGQRASDTRGVSFENVIVPKKNVLGEEGKGFRIAMGAFDLTRAPVGCGAVAVAQRAFDEATKWSFERHTFGVPIHQHQAVQFMLADMAIGIETARMAVQRACWDYDEGRKNTYWASIAKCWAGDVANKTAADAVQIFGGAGFNKEIGQLFNYSLRFYMFMSPNSNGLFMIASVRLRVFIQSRSSSVNSIDIKSSHVTDSGFSGFSSTHLAHLLANFSIISSFSLTTASNLCFHSFRHLGQLFAHLFLLFNHGFKLTLPFVALNTVVLIGALTRRQTTRAAQPVLTIDHESSSDDRIASACRTLSGRSLCGQRISTFRTYDIRSGCGQQSVDTVVAEGVSALRVHSVVEDIETNTTLELIYKNTDDFAVSREVSESVRRECHSIGSSLHFKVSDN</sequence>
<evidence type="ECO:0000259" key="8">
    <source>
        <dbReference type="Pfam" id="PF02770"/>
    </source>
</evidence>
<dbReference type="GO" id="GO:0070991">
    <property type="term" value="F:medium-chain fatty acyl-CoA dehydrogenase activity"/>
    <property type="evidence" value="ECO:0007669"/>
    <property type="project" value="TreeGrafter"/>
</dbReference>
<evidence type="ECO:0000259" key="9">
    <source>
        <dbReference type="Pfam" id="PF02771"/>
    </source>
</evidence>
<dbReference type="InterPro" id="IPR036250">
    <property type="entry name" value="AcylCo_DH-like_C"/>
</dbReference>
<feature type="domain" description="Acyl-CoA dehydrogenase/oxidase N-terminal" evidence="9">
    <location>
        <begin position="683"/>
        <end position="791"/>
    </location>
</feature>
<evidence type="ECO:0000259" key="7">
    <source>
        <dbReference type="Pfam" id="PF00441"/>
    </source>
</evidence>
<dbReference type="InterPro" id="IPR037069">
    <property type="entry name" value="AcylCoA_DH/ox_N_sf"/>
</dbReference>
<accession>A0A7R9PZ97</accession>
<name>A0A7R9PZ97_9ACAR</name>
<evidence type="ECO:0000256" key="5">
    <source>
        <dbReference type="ARBA" id="ARBA00023002"/>
    </source>
</evidence>
<evidence type="ECO:0000313" key="11">
    <source>
        <dbReference type="EMBL" id="CAD7626313.1"/>
    </source>
</evidence>
<organism evidence="11">
    <name type="scientific">Medioppia subpectinata</name>
    <dbReference type="NCBI Taxonomy" id="1979941"/>
    <lineage>
        <taxon>Eukaryota</taxon>
        <taxon>Metazoa</taxon>
        <taxon>Ecdysozoa</taxon>
        <taxon>Arthropoda</taxon>
        <taxon>Chelicerata</taxon>
        <taxon>Arachnida</taxon>
        <taxon>Acari</taxon>
        <taxon>Acariformes</taxon>
        <taxon>Sarcoptiformes</taxon>
        <taxon>Oribatida</taxon>
        <taxon>Brachypylina</taxon>
        <taxon>Oppioidea</taxon>
        <taxon>Oppiidae</taxon>
        <taxon>Medioppia</taxon>
    </lineage>
</organism>
<evidence type="ECO:0000256" key="6">
    <source>
        <dbReference type="SAM" id="SignalP"/>
    </source>
</evidence>
<dbReference type="PANTHER" id="PTHR48083:SF2">
    <property type="entry name" value="MEDIUM-CHAIN SPECIFIC ACYL-COA DEHYDROGENASE, MITOCHONDRIAL"/>
    <property type="match status" value="1"/>
</dbReference>
<comment type="similarity">
    <text evidence="2">Belongs to the acyl-CoA dehydrogenase family.</text>
</comment>
<dbReference type="InterPro" id="IPR013786">
    <property type="entry name" value="AcylCoA_DH/ox_N"/>
</dbReference>
<dbReference type="FunFam" id="2.40.110.10:FF:000006">
    <property type="entry name" value="very long-chain specific acyl-CoA dehydrogenase, mitochondrial"/>
    <property type="match status" value="1"/>
</dbReference>
<dbReference type="FunFam" id="1.20.140.10:FF:000011">
    <property type="entry name" value="Medium-chain specific acyl-CoA dehydrogenase, mitochondrial"/>
    <property type="match status" value="1"/>
</dbReference>
<comment type="cofactor">
    <cofactor evidence="1">
        <name>FAD</name>
        <dbReference type="ChEBI" id="CHEBI:57692"/>
    </cofactor>
</comment>
<dbReference type="InterPro" id="IPR046373">
    <property type="entry name" value="Acyl-CoA_Oxase/DH_mid-dom_sf"/>
</dbReference>
<feature type="signal peptide" evidence="6">
    <location>
        <begin position="1"/>
        <end position="21"/>
    </location>
</feature>
<dbReference type="EMBL" id="OC858316">
    <property type="protein sequence ID" value="CAD7626313.1"/>
    <property type="molecule type" value="Genomic_DNA"/>
</dbReference>
<dbReference type="GO" id="GO:0005739">
    <property type="term" value="C:mitochondrion"/>
    <property type="evidence" value="ECO:0007669"/>
    <property type="project" value="TreeGrafter"/>
</dbReference>
<dbReference type="Gene3D" id="2.40.110.10">
    <property type="entry name" value="Butyryl-CoA Dehydrogenase, subunit A, domain 2"/>
    <property type="match status" value="2"/>
</dbReference>
<dbReference type="SUPFAM" id="SSF56645">
    <property type="entry name" value="Acyl-CoA dehydrogenase NM domain-like"/>
    <property type="match status" value="2"/>
</dbReference>
<dbReference type="Pfam" id="PF00441">
    <property type="entry name" value="Acyl-CoA_dh_1"/>
    <property type="match status" value="1"/>
</dbReference>
<keyword evidence="12" id="KW-1185">Reference proteome</keyword>
<evidence type="ECO:0000256" key="1">
    <source>
        <dbReference type="ARBA" id="ARBA00001974"/>
    </source>
</evidence>
<keyword evidence="4" id="KW-0274">FAD</keyword>
<feature type="domain" description="Acyl-CoA dehydrogenase/oxidase C-terminal" evidence="7">
    <location>
        <begin position="946"/>
        <end position="1064"/>
    </location>
</feature>
<dbReference type="Gene3D" id="1.10.540.10">
    <property type="entry name" value="Acyl-CoA dehydrogenase/oxidase, N-terminal domain"/>
    <property type="match status" value="1"/>
</dbReference>
<dbReference type="EMBL" id="CAJPIZ010003741">
    <property type="protein sequence ID" value="CAG2106743.1"/>
    <property type="molecule type" value="Genomic_DNA"/>
</dbReference>
<dbReference type="InterPro" id="IPR009100">
    <property type="entry name" value="AcylCoA_DH/oxidase_NM_dom_sf"/>
</dbReference>
<gene>
    <name evidence="11" type="ORF">OSB1V03_LOCUS6746</name>
</gene>
<protein>
    <recommendedName>
        <fullName evidence="13">Medium-chain specific acyl-CoA dehydrogenase, mitochondrial</fullName>
    </recommendedName>
</protein>
<reference evidence="11" key="1">
    <citation type="submission" date="2020-11" db="EMBL/GenBank/DDBJ databases">
        <authorList>
            <person name="Tran Van P."/>
        </authorList>
    </citation>
    <scope>NUCLEOTIDE SEQUENCE</scope>
</reference>